<dbReference type="SUPFAM" id="SSF55718">
    <property type="entry name" value="SCP-like"/>
    <property type="match status" value="1"/>
</dbReference>
<feature type="domain" description="4Fe-4S ferredoxin-type" evidence="4">
    <location>
        <begin position="201"/>
        <end position="230"/>
    </location>
</feature>
<evidence type="ECO:0000256" key="1">
    <source>
        <dbReference type="ARBA" id="ARBA00022723"/>
    </source>
</evidence>
<gene>
    <name evidence="5" type="ORF">CYFUS_002250</name>
</gene>
<dbReference type="GO" id="GO:0046872">
    <property type="term" value="F:metal ion binding"/>
    <property type="evidence" value="ECO:0007669"/>
    <property type="project" value="UniProtKB-KW"/>
</dbReference>
<evidence type="ECO:0000313" key="5">
    <source>
        <dbReference type="EMBL" id="ATB36835.1"/>
    </source>
</evidence>
<name>A0A250IYL4_9BACT</name>
<dbReference type="InterPro" id="IPR017900">
    <property type="entry name" value="4Fe4S_Fe_S_CS"/>
</dbReference>
<accession>A0A250IYL4</accession>
<evidence type="ECO:0000259" key="4">
    <source>
        <dbReference type="PROSITE" id="PS51379"/>
    </source>
</evidence>
<dbReference type="Proteomes" id="UP000217257">
    <property type="component" value="Chromosome"/>
</dbReference>
<dbReference type="EMBL" id="CP022098">
    <property type="protein sequence ID" value="ATB36835.1"/>
    <property type="molecule type" value="Genomic_DNA"/>
</dbReference>
<dbReference type="AlphaFoldDB" id="A0A250IYL4"/>
<dbReference type="PANTHER" id="PTHR42827:SF1">
    <property type="entry name" value="IRON-SULFUR CLUSTER-BINDING PROTEIN"/>
    <property type="match status" value="1"/>
</dbReference>
<dbReference type="KEGG" id="cfus:CYFUS_002250"/>
<dbReference type="RefSeq" id="WP_095985244.1">
    <property type="nucleotide sequence ID" value="NZ_CP022098.1"/>
</dbReference>
<dbReference type="InterPro" id="IPR003033">
    <property type="entry name" value="SCP2_sterol-bd_dom"/>
</dbReference>
<keyword evidence="2" id="KW-0408">Iron</keyword>
<dbReference type="Pfam" id="PF02036">
    <property type="entry name" value="SCP2"/>
    <property type="match status" value="1"/>
</dbReference>
<protein>
    <submittedName>
        <fullName evidence="5">4Fe-4S ferredoxin</fullName>
    </submittedName>
</protein>
<evidence type="ECO:0000256" key="2">
    <source>
        <dbReference type="ARBA" id="ARBA00023004"/>
    </source>
</evidence>
<dbReference type="Gene3D" id="3.30.70.20">
    <property type="match status" value="1"/>
</dbReference>
<reference evidence="5 6" key="1">
    <citation type="submission" date="2017-06" db="EMBL/GenBank/DDBJ databases">
        <title>Sequencing and comparative analysis of myxobacterial genomes.</title>
        <authorList>
            <person name="Rupp O."/>
            <person name="Goesmann A."/>
            <person name="Sogaard-Andersen L."/>
        </authorList>
    </citation>
    <scope>NUCLEOTIDE SEQUENCE [LARGE SCALE GENOMIC DNA]</scope>
    <source>
        <strain evidence="5 6">DSM 52655</strain>
    </source>
</reference>
<evidence type="ECO:0000256" key="3">
    <source>
        <dbReference type="ARBA" id="ARBA00023014"/>
    </source>
</evidence>
<organism evidence="5 6">
    <name type="scientific">Cystobacter fuscus</name>
    <dbReference type="NCBI Taxonomy" id="43"/>
    <lineage>
        <taxon>Bacteria</taxon>
        <taxon>Pseudomonadati</taxon>
        <taxon>Myxococcota</taxon>
        <taxon>Myxococcia</taxon>
        <taxon>Myxococcales</taxon>
        <taxon>Cystobacterineae</taxon>
        <taxon>Archangiaceae</taxon>
        <taxon>Cystobacter</taxon>
    </lineage>
</organism>
<keyword evidence="1" id="KW-0479">Metal-binding</keyword>
<dbReference type="InterPro" id="IPR017896">
    <property type="entry name" value="4Fe4S_Fe-S-bd"/>
</dbReference>
<dbReference type="PROSITE" id="PS00198">
    <property type="entry name" value="4FE4S_FER_1"/>
    <property type="match status" value="1"/>
</dbReference>
<sequence length="461" mass="51493">MATREEQAPVTGDLVTEERIPAKMARHPTVQRLRRHPAGAPEAVTAAWLREVSLAAGVDDVGFVSIERPEMAEERPYVEEALPGVRTLISIVVRMNRDNIRSPARSVANREFHQTSELVDEAAREIVQALAQRGHRAVNPSMAFPMEMDRYPGRAWVVSHKRVAVAAGLGQMGLHRNVIHPRFGNFILLATVLTDARVEEEGQPVDYNPCIDCKLCVAACPVGAIHPDGHFDFSGCSTHNYREFMGGFINWVEAIADSKNGKDYRDRVSDSETASMWQSLSYKPNYKAAYCLAVCPAGEDVLSPFLRSRGAFMDQVLRPLQQKEEILYVLAGSDAEAYARKRFPHKRLQRVTTSMRPRSVKGFLGAMPRFFQRGRAKDLTVSVRFSFTGAEQLTSTARIVDGALSLAEDDVAPVDVEVTADANAWLEITRGRSPLKAMLLGRLRLRGDRKQFKRFMRCIGR</sequence>
<keyword evidence="3" id="KW-0411">Iron-sulfur</keyword>
<dbReference type="Gene3D" id="3.30.1050.10">
    <property type="entry name" value="SCP2 sterol-binding domain"/>
    <property type="match status" value="1"/>
</dbReference>
<dbReference type="SUPFAM" id="SSF46548">
    <property type="entry name" value="alpha-helical ferredoxin"/>
    <property type="match status" value="1"/>
</dbReference>
<dbReference type="GO" id="GO:0051536">
    <property type="term" value="F:iron-sulfur cluster binding"/>
    <property type="evidence" value="ECO:0007669"/>
    <property type="project" value="UniProtKB-KW"/>
</dbReference>
<dbReference type="PROSITE" id="PS51379">
    <property type="entry name" value="4FE4S_FER_2"/>
    <property type="match status" value="1"/>
</dbReference>
<evidence type="ECO:0000313" key="6">
    <source>
        <dbReference type="Proteomes" id="UP000217257"/>
    </source>
</evidence>
<dbReference type="InterPro" id="IPR036527">
    <property type="entry name" value="SCP2_sterol-bd_dom_sf"/>
</dbReference>
<proteinExistence type="predicted"/>
<dbReference type="PANTHER" id="PTHR42827">
    <property type="entry name" value="IRON-SULFUR CLUSTER-BINDING PROTEIN-RELATED"/>
    <property type="match status" value="1"/>
</dbReference>
<dbReference type="Pfam" id="PF00037">
    <property type="entry name" value="Fer4"/>
    <property type="match status" value="1"/>
</dbReference>